<keyword evidence="5 13" id="KW-0337">GPI-anchor biosynthesis</keyword>
<keyword evidence="8 13" id="KW-0812">Transmembrane</keyword>
<evidence type="ECO:0000256" key="10">
    <source>
        <dbReference type="ARBA" id="ARBA00022989"/>
    </source>
</evidence>
<feature type="transmembrane region" description="Helical" evidence="13">
    <location>
        <begin position="340"/>
        <end position="359"/>
    </location>
</feature>
<dbReference type="SUPFAM" id="SSF55666">
    <property type="entry name" value="Ribonuclease PH domain 2-like"/>
    <property type="match status" value="1"/>
</dbReference>
<keyword evidence="17" id="KW-1185">Reference proteome</keyword>
<dbReference type="PANTHER" id="PTHR12886:SF0">
    <property type="entry name" value="GPI MANNOSYLTRANSFERASE 1"/>
    <property type="match status" value="1"/>
</dbReference>
<comment type="function">
    <text evidence="12 13">Mannosyltransferase involved in glycosylphosphatidylinositol-anchor biosynthesis. Transfers the first alpha-1,4-mannose to GlcN-acyl-PI during GPI precursor assembly. Required for cell wall integrity.</text>
</comment>
<gene>
    <name evidence="16" type="ORF">CA3LBN_003143</name>
</gene>
<evidence type="ECO:0000256" key="4">
    <source>
        <dbReference type="ARBA" id="ARBA00013797"/>
    </source>
</evidence>
<dbReference type="Proteomes" id="UP000825434">
    <property type="component" value="Chromosome 3"/>
</dbReference>
<dbReference type="SUPFAM" id="SSF54211">
    <property type="entry name" value="Ribosomal protein S5 domain 2-like"/>
    <property type="match status" value="1"/>
</dbReference>
<feature type="transmembrane region" description="Helical" evidence="13">
    <location>
        <begin position="124"/>
        <end position="144"/>
    </location>
</feature>
<keyword evidence="6 13" id="KW-0328">Glycosyltransferase</keyword>
<evidence type="ECO:0000256" key="13">
    <source>
        <dbReference type="RuleBase" id="RU365064"/>
    </source>
</evidence>
<dbReference type="InterPro" id="IPR001247">
    <property type="entry name" value="ExoRNase_PH_dom1"/>
</dbReference>
<dbReference type="EMBL" id="CP076663">
    <property type="protein sequence ID" value="QWU88835.1"/>
    <property type="molecule type" value="Genomic_DNA"/>
</dbReference>
<feature type="transmembrane region" description="Helical" evidence="13">
    <location>
        <begin position="63"/>
        <end position="80"/>
    </location>
</feature>
<evidence type="ECO:0000259" key="14">
    <source>
        <dbReference type="Pfam" id="PF01138"/>
    </source>
</evidence>
<feature type="domain" description="Exoribonuclease phosphorolytic" evidence="14">
    <location>
        <begin position="400"/>
        <end position="530"/>
    </location>
</feature>
<name>A0ABX8IAB7_9ASCO</name>
<evidence type="ECO:0000313" key="17">
    <source>
        <dbReference type="Proteomes" id="UP000825434"/>
    </source>
</evidence>
<evidence type="ECO:0000256" key="8">
    <source>
        <dbReference type="ARBA" id="ARBA00022692"/>
    </source>
</evidence>
<evidence type="ECO:0000256" key="3">
    <source>
        <dbReference type="ARBA" id="ARBA00011071"/>
    </source>
</evidence>
<dbReference type="InterPro" id="IPR015847">
    <property type="entry name" value="ExoRNase_PH_dom2"/>
</dbReference>
<evidence type="ECO:0000256" key="7">
    <source>
        <dbReference type="ARBA" id="ARBA00022679"/>
    </source>
</evidence>
<evidence type="ECO:0000256" key="12">
    <source>
        <dbReference type="ARBA" id="ARBA00025399"/>
    </source>
</evidence>
<keyword evidence="9 13" id="KW-0256">Endoplasmic reticulum</keyword>
<comment type="caution">
    <text evidence="13">Lacks conserved residue(s) required for the propagation of feature annotation.</text>
</comment>
<evidence type="ECO:0000259" key="15">
    <source>
        <dbReference type="Pfam" id="PF03725"/>
    </source>
</evidence>
<feature type="transmembrane region" description="Helical" evidence="13">
    <location>
        <begin position="164"/>
        <end position="193"/>
    </location>
</feature>
<keyword evidence="7 13" id="KW-0808">Transferase</keyword>
<dbReference type="InterPro" id="IPR020568">
    <property type="entry name" value="Ribosomal_Su5_D2-typ_SF"/>
</dbReference>
<accession>A0ABX8IAB7</accession>
<dbReference type="InterPro" id="IPR027408">
    <property type="entry name" value="PNPase/RNase_PH_dom_sf"/>
</dbReference>
<dbReference type="PANTHER" id="PTHR12886">
    <property type="entry name" value="PIG-M MANNOSYLTRANSFERASE"/>
    <property type="match status" value="1"/>
</dbReference>
<proteinExistence type="inferred from homology"/>
<keyword evidence="11 13" id="KW-0472">Membrane</keyword>
<dbReference type="InterPro" id="IPR007704">
    <property type="entry name" value="PIG-M"/>
</dbReference>
<dbReference type="Pfam" id="PF01138">
    <property type="entry name" value="RNase_PH"/>
    <property type="match status" value="1"/>
</dbReference>
<dbReference type="Pfam" id="PF05007">
    <property type="entry name" value="Mannosyl_trans"/>
    <property type="match status" value="1"/>
</dbReference>
<evidence type="ECO:0000256" key="11">
    <source>
        <dbReference type="ARBA" id="ARBA00023136"/>
    </source>
</evidence>
<feature type="transmembrane region" description="Helical" evidence="13">
    <location>
        <begin position="6"/>
        <end position="25"/>
    </location>
</feature>
<evidence type="ECO:0000256" key="1">
    <source>
        <dbReference type="ARBA" id="ARBA00004477"/>
    </source>
</evidence>
<evidence type="ECO:0000313" key="16">
    <source>
        <dbReference type="EMBL" id="QWU88835.1"/>
    </source>
</evidence>
<keyword evidence="10 13" id="KW-1133">Transmembrane helix</keyword>
<comment type="similarity">
    <text evidence="3 13">Belongs to the PIGM family.</text>
</comment>
<dbReference type="Gene3D" id="3.30.230.70">
    <property type="entry name" value="GHMP Kinase, N-terminal domain"/>
    <property type="match status" value="1"/>
</dbReference>
<sequence length="623" mass="70681">MKITTEQLFILGVLLRIGFFLFGLFQDKYMAVRYTDIDYVVFSDAAKYVADDKSPYQRETYRYTPMLAWILLPVTFGGNWAHYGKAVFMLCDIITGALITEVLKKETPGSSTKDTFFQRNKTTILSAIWLLNPMVITISTRGSSESVLSCFIMLAVANLFRDQYIMSALFLGLSIHFKIYPIIYLPSIMLFLASKKPSLIKAWQNVPFLGWVNTTNLTYLVATLASFAVPTYLMYDFYGYEFLYHSYLYHLTRLDHRHNFSLYNLALYLKSAQDYLPQNLDSENLLTIALQSIEKAAFAPQIILSGLVIPLVLARRNLTACFFIQTLTFVTFNKVMTSQYFIWFLIFLPSYLATSQLLSKSNARKGSLMLLLWIASQASMSRMELYSPEGLRIDGRRWNELRRFECQINTHPHSSDGSSYVEHGNTKVMCIVKGPMEPRTRAQQDQDNATLDININVASFSTLERKKRSKNEKRLIELKTTLERTFEKSVLTHLYPKTLIEISVQVLAQDGGMLATITNAITLALIDAGISIYDYVSAVTVGLHDQTPLLDLNTLEEGDVSNLTVGVVGKSEKLAMLLLEDKMPLDHLESVLGIAIAGSHKVRELLDEEVRRHGNKRSAKLQG</sequence>
<dbReference type="CDD" id="cd11370">
    <property type="entry name" value="RNase_PH_RRP41"/>
    <property type="match status" value="1"/>
</dbReference>
<evidence type="ECO:0000256" key="9">
    <source>
        <dbReference type="ARBA" id="ARBA00022824"/>
    </source>
</evidence>
<evidence type="ECO:0000256" key="6">
    <source>
        <dbReference type="ARBA" id="ARBA00022676"/>
    </source>
</evidence>
<comment type="pathway">
    <text evidence="2 13">Glycolipid biosynthesis; glycosylphosphatidylinositol-anchor biosynthesis.</text>
</comment>
<reference evidence="16 17" key="1">
    <citation type="submission" date="2021-06" db="EMBL/GenBank/DDBJ databases">
        <title>Candida outbreak in Lebanon.</title>
        <authorList>
            <person name="Finianos M."/>
        </authorList>
    </citation>
    <scope>NUCLEOTIDE SEQUENCE [LARGE SCALE GENOMIC DNA]</scope>
    <source>
        <strain evidence="16">CA3LBN</strain>
    </source>
</reference>
<feature type="domain" description="Exoribonuclease phosphorolytic" evidence="15">
    <location>
        <begin position="534"/>
        <end position="597"/>
    </location>
</feature>
<dbReference type="Pfam" id="PF03725">
    <property type="entry name" value="RNase_PH_C"/>
    <property type="match status" value="1"/>
</dbReference>
<organism evidence="16 17">
    <name type="scientific">Candidozyma haemuli</name>
    <dbReference type="NCBI Taxonomy" id="45357"/>
    <lineage>
        <taxon>Eukaryota</taxon>
        <taxon>Fungi</taxon>
        <taxon>Dikarya</taxon>
        <taxon>Ascomycota</taxon>
        <taxon>Saccharomycotina</taxon>
        <taxon>Pichiomycetes</taxon>
        <taxon>Metschnikowiaceae</taxon>
        <taxon>Candidozyma</taxon>
    </lineage>
</organism>
<dbReference type="InterPro" id="IPR036345">
    <property type="entry name" value="ExoRNase_PH_dom2_sf"/>
</dbReference>
<feature type="transmembrane region" description="Helical" evidence="13">
    <location>
        <begin position="214"/>
        <end position="235"/>
    </location>
</feature>
<protein>
    <recommendedName>
        <fullName evidence="4 13">GPI mannosyltransferase 1</fullName>
        <ecNumber evidence="13">2.4.1.-</ecNumber>
    </recommendedName>
    <alternativeName>
        <fullName evidence="13">GPI mannosyltransferase I</fullName>
    </alternativeName>
</protein>
<dbReference type="EC" id="2.4.1.-" evidence="13"/>
<comment type="subcellular location">
    <subcellularLocation>
        <location evidence="1 13">Endoplasmic reticulum membrane</location>
        <topology evidence="1 13">Multi-pass membrane protein</topology>
    </subcellularLocation>
</comment>
<evidence type="ECO:0000256" key="2">
    <source>
        <dbReference type="ARBA" id="ARBA00004687"/>
    </source>
</evidence>
<evidence type="ECO:0000256" key="5">
    <source>
        <dbReference type="ARBA" id="ARBA00022502"/>
    </source>
</evidence>